<dbReference type="InterPro" id="IPR051159">
    <property type="entry name" value="Hexapeptide_acetyltransf"/>
</dbReference>
<dbReference type="Gene3D" id="2.160.10.10">
    <property type="entry name" value="Hexapeptide repeat proteins"/>
    <property type="match status" value="1"/>
</dbReference>
<evidence type="ECO:0000256" key="3">
    <source>
        <dbReference type="ARBA" id="ARBA00023315"/>
    </source>
</evidence>
<dbReference type="CDD" id="cd04647">
    <property type="entry name" value="LbH_MAT_like"/>
    <property type="match status" value="1"/>
</dbReference>
<evidence type="ECO:0008006" key="6">
    <source>
        <dbReference type="Google" id="ProtNLM"/>
    </source>
</evidence>
<dbReference type="PANTHER" id="PTHR23416">
    <property type="entry name" value="SIALIC ACID SYNTHASE-RELATED"/>
    <property type="match status" value="1"/>
</dbReference>
<evidence type="ECO:0000256" key="2">
    <source>
        <dbReference type="ARBA" id="ARBA00022737"/>
    </source>
</evidence>
<evidence type="ECO:0000313" key="4">
    <source>
        <dbReference type="EMBL" id="OBY65023.1"/>
    </source>
</evidence>
<gene>
    <name evidence="4" type="ORF">LPB3_05395</name>
</gene>
<dbReference type="Pfam" id="PF00132">
    <property type="entry name" value="Hexapep"/>
    <property type="match status" value="1"/>
</dbReference>
<keyword evidence="3" id="KW-0012">Acyltransferase</keyword>
<dbReference type="Proteomes" id="UP000092584">
    <property type="component" value="Unassembled WGS sequence"/>
</dbReference>
<keyword evidence="1" id="KW-0808">Transferase</keyword>
<name>A0A1B8TZE3_9FLAO</name>
<organism evidence="4 5">
    <name type="scientific">Polaribacter vadi</name>
    <dbReference type="NCBI Taxonomy" id="1774273"/>
    <lineage>
        <taxon>Bacteria</taxon>
        <taxon>Pseudomonadati</taxon>
        <taxon>Bacteroidota</taxon>
        <taxon>Flavobacteriia</taxon>
        <taxon>Flavobacteriales</taxon>
        <taxon>Flavobacteriaceae</taxon>
    </lineage>
</organism>
<sequence>MIRKIFLFIYFKIDPIKCSRFMGVTIGENCKIYGNSPNIWGTEPFLITIGNNVYITDGCKFINHDGGTLILRKKLPSLELTAPINIGNDVYLGIETIIMPGIIIGDNVIIGARSIITKNIEENSVVVGIPAKKIKTVDKYFEEIKKRSLGIGHLDRDSKEIELKRIFGK</sequence>
<dbReference type="InterPro" id="IPR018357">
    <property type="entry name" value="Hexapep_transf_CS"/>
</dbReference>
<evidence type="ECO:0000256" key="1">
    <source>
        <dbReference type="ARBA" id="ARBA00022679"/>
    </source>
</evidence>
<dbReference type="STRING" id="1774273.LPB03_07095"/>
<dbReference type="InterPro" id="IPR011004">
    <property type="entry name" value="Trimer_LpxA-like_sf"/>
</dbReference>
<protein>
    <recommendedName>
        <fullName evidence="6">Capsule biosynthesis protein CapG</fullName>
    </recommendedName>
</protein>
<comment type="caution">
    <text evidence="4">The sequence shown here is derived from an EMBL/GenBank/DDBJ whole genome shotgun (WGS) entry which is preliminary data.</text>
</comment>
<dbReference type="InterPro" id="IPR001451">
    <property type="entry name" value="Hexapep"/>
</dbReference>
<keyword evidence="5" id="KW-1185">Reference proteome</keyword>
<dbReference type="KEGG" id="pob:LPB03_07095"/>
<reference evidence="5" key="1">
    <citation type="submission" date="2016-02" db="EMBL/GenBank/DDBJ databases">
        <authorList>
            <person name="Shin S.-K."/>
            <person name="Yi H."/>
            <person name="Kim E."/>
        </authorList>
    </citation>
    <scope>NUCLEOTIDE SEQUENCE [LARGE SCALE GENOMIC DNA]</scope>
    <source>
        <strain evidence="5">LPB0003</strain>
    </source>
</reference>
<evidence type="ECO:0000313" key="5">
    <source>
        <dbReference type="Proteomes" id="UP000092584"/>
    </source>
</evidence>
<proteinExistence type="predicted"/>
<dbReference type="GO" id="GO:0016746">
    <property type="term" value="F:acyltransferase activity"/>
    <property type="evidence" value="ECO:0007669"/>
    <property type="project" value="UniProtKB-KW"/>
</dbReference>
<dbReference type="EMBL" id="LSFM01000021">
    <property type="protein sequence ID" value="OBY65023.1"/>
    <property type="molecule type" value="Genomic_DNA"/>
</dbReference>
<keyword evidence="2" id="KW-0677">Repeat</keyword>
<dbReference type="AlphaFoldDB" id="A0A1B8TZE3"/>
<dbReference type="PROSITE" id="PS00101">
    <property type="entry name" value="HEXAPEP_TRANSFERASES"/>
    <property type="match status" value="1"/>
</dbReference>
<accession>A0A1B8TZE3</accession>
<dbReference type="SUPFAM" id="SSF51161">
    <property type="entry name" value="Trimeric LpxA-like enzymes"/>
    <property type="match status" value="1"/>
</dbReference>